<evidence type="ECO:0000259" key="2">
    <source>
        <dbReference type="Pfam" id="PF19051"/>
    </source>
</evidence>
<reference evidence="3 4" key="1">
    <citation type="journal article" date="2023" name="Microbiol. Resour. Announc.">
        <title>Complete Genome Sequence of Imperialibacter roseus strain P4T.</title>
        <authorList>
            <person name="Tizabi D.R."/>
            <person name="Bachvaroff T."/>
            <person name="Hill R.T."/>
        </authorList>
    </citation>
    <scope>NUCLEOTIDE SEQUENCE [LARGE SCALE GENOMIC DNA]</scope>
    <source>
        <strain evidence="3 4">P4T</strain>
    </source>
</reference>
<protein>
    <submittedName>
        <fullName evidence="3">Gfo/Idh/MocA family oxidoreductase</fullName>
    </submittedName>
</protein>
<dbReference type="PANTHER" id="PTHR43818:SF5">
    <property type="entry name" value="OXIDOREDUCTASE FAMILY PROTEIN"/>
    <property type="match status" value="1"/>
</dbReference>
<dbReference type="PROSITE" id="PS51318">
    <property type="entry name" value="TAT"/>
    <property type="match status" value="1"/>
</dbReference>
<dbReference type="SUPFAM" id="SSF55347">
    <property type="entry name" value="Glyceraldehyde-3-phosphate dehydrogenase-like, C-terminal domain"/>
    <property type="match status" value="1"/>
</dbReference>
<dbReference type="Pfam" id="PF01408">
    <property type="entry name" value="GFO_IDH_MocA"/>
    <property type="match status" value="1"/>
</dbReference>
<dbReference type="InterPro" id="IPR043906">
    <property type="entry name" value="Gfo/Idh/MocA_OxRdtase_bact_C"/>
</dbReference>
<dbReference type="Pfam" id="PF19051">
    <property type="entry name" value="GFO_IDH_MocA_C2"/>
    <property type="match status" value="1"/>
</dbReference>
<organism evidence="3 4">
    <name type="scientific">Imperialibacter roseus</name>
    <dbReference type="NCBI Taxonomy" id="1324217"/>
    <lineage>
        <taxon>Bacteria</taxon>
        <taxon>Pseudomonadati</taxon>
        <taxon>Bacteroidota</taxon>
        <taxon>Cytophagia</taxon>
        <taxon>Cytophagales</taxon>
        <taxon>Flammeovirgaceae</taxon>
        <taxon>Imperialibacter</taxon>
    </lineage>
</organism>
<dbReference type="RefSeq" id="WP_317487737.1">
    <property type="nucleotide sequence ID" value="NZ_CP136051.1"/>
</dbReference>
<sequence>MTTNRRTFVKHTTFGLGALTILPSAVLAGRRKAAPSDIVNVGLIGCRGQGYWILENHMNNADAQCVALCDVDANVLNDKAAQVEKKQGKKPKLYADYRDLLADKDIDAVIIGTPDHWHCLPFVEALQVGKDVYVEKPLANSIGEIEMMTAAAKRYSKQVVQVGQQQRSGTHWADIMAMVHNGKLGKLRKIKVWGNFGYGIGQLMVPDEPVPAGVDFNFWLGPAPDRTFNPTRFHGSWRMFWDYGGGLMTDWGVHLLDMALWAGKIDYMPATVSSVGGNLSFADYNHETPDTLSVVYQMKDFVLTWDHTAGIQSGPYNKPYGLAIQGDDATIVANREFWELKPENRNGSPTMEPILFEKGKNYHPEHVRNFLDCIKSRGTTKCTIEMGRMAGIYAHLGNLSLRGSGPVTYDETKRQIVNNKAANALVFPNYRKPWVLPKV</sequence>
<dbReference type="EMBL" id="CP136051">
    <property type="protein sequence ID" value="WOK04940.1"/>
    <property type="molecule type" value="Genomic_DNA"/>
</dbReference>
<dbReference type="InterPro" id="IPR036291">
    <property type="entry name" value="NAD(P)-bd_dom_sf"/>
</dbReference>
<dbReference type="Proteomes" id="UP001302349">
    <property type="component" value="Chromosome"/>
</dbReference>
<dbReference type="Gene3D" id="3.40.50.720">
    <property type="entry name" value="NAD(P)-binding Rossmann-like Domain"/>
    <property type="match status" value="1"/>
</dbReference>
<dbReference type="InterPro" id="IPR050463">
    <property type="entry name" value="Gfo/Idh/MocA_oxidrdct_glycsds"/>
</dbReference>
<evidence type="ECO:0000313" key="4">
    <source>
        <dbReference type="Proteomes" id="UP001302349"/>
    </source>
</evidence>
<dbReference type="SUPFAM" id="SSF51735">
    <property type="entry name" value="NAD(P)-binding Rossmann-fold domains"/>
    <property type="match status" value="1"/>
</dbReference>
<dbReference type="PANTHER" id="PTHR43818">
    <property type="entry name" value="BCDNA.GH03377"/>
    <property type="match status" value="1"/>
</dbReference>
<dbReference type="InterPro" id="IPR000683">
    <property type="entry name" value="Gfo/Idh/MocA-like_OxRdtase_N"/>
</dbReference>
<evidence type="ECO:0000259" key="1">
    <source>
        <dbReference type="Pfam" id="PF01408"/>
    </source>
</evidence>
<dbReference type="Gene3D" id="3.30.360.10">
    <property type="entry name" value="Dihydrodipicolinate Reductase, domain 2"/>
    <property type="match status" value="1"/>
</dbReference>
<accession>A0ABZ0IKU0</accession>
<evidence type="ECO:0000313" key="3">
    <source>
        <dbReference type="EMBL" id="WOK04940.1"/>
    </source>
</evidence>
<name>A0ABZ0IKU0_9BACT</name>
<feature type="domain" description="Gfo/Idh/MocA-like oxidoreductase bacterial type C-terminal" evidence="2">
    <location>
        <begin position="170"/>
        <end position="272"/>
    </location>
</feature>
<dbReference type="InterPro" id="IPR006311">
    <property type="entry name" value="TAT_signal"/>
</dbReference>
<keyword evidence="4" id="KW-1185">Reference proteome</keyword>
<proteinExistence type="predicted"/>
<feature type="domain" description="Gfo/Idh/MocA-like oxidoreductase N-terminal" evidence="1">
    <location>
        <begin position="39"/>
        <end position="163"/>
    </location>
</feature>
<gene>
    <name evidence="3" type="ORF">RT717_17815</name>
</gene>